<evidence type="ECO:0000313" key="3">
    <source>
        <dbReference type="Proteomes" id="UP000664601"/>
    </source>
</evidence>
<protein>
    <submittedName>
        <fullName evidence="2">Helix-turn-helix domain-containing protein</fullName>
    </submittedName>
</protein>
<reference evidence="2 3" key="1">
    <citation type="submission" date="2021-03" db="EMBL/GenBank/DDBJ databases">
        <title>Enterococcal diversity collection.</title>
        <authorList>
            <person name="Gilmore M.S."/>
            <person name="Schwartzman J."/>
            <person name="Van Tyne D."/>
            <person name="Martin M."/>
            <person name="Earl A.M."/>
            <person name="Manson A.L."/>
            <person name="Straub T."/>
            <person name="Salamzade R."/>
            <person name="Saavedra J."/>
            <person name="Lebreton F."/>
            <person name="Prichula J."/>
            <person name="Schaufler K."/>
            <person name="Gaca A."/>
            <person name="Sgardioli B."/>
            <person name="Wagenaar J."/>
            <person name="Strong T."/>
        </authorList>
    </citation>
    <scope>NUCLEOTIDE SEQUENCE [LARGE SCALE GENOMIC DNA]</scope>
    <source>
        <strain evidence="2 3">669A</strain>
    </source>
</reference>
<dbReference type="InterPro" id="IPR013199">
    <property type="entry name" value="HTH_Mga_DNA-bd_dom"/>
</dbReference>
<comment type="caution">
    <text evidence="2">The sequence shown here is derived from an EMBL/GenBank/DDBJ whole genome shotgun (WGS) entry which is preliminary data.</text>
</comment>
<evidence type="ECO:0000313" key="2">
    <source>
        <dbReference type="EMBL" id="MBO1304725.1"/>
    </source>
</evidence>
<keyword evidence="3" id="KW-1185">Reference proteome</keyword>
<organism evidence="2 3">
    <name type="scientific">Candidatus Enterococcus moelleringii</name>
    <dbReference type="NCBI Taxonomy" id="2815325"/>
    <lineage>
        <taxon>Bacteria</taxon>
        <taxon>Bacillati</taxon>
        <taxon>Bacillota</taxon>
        <taxon>Bacilli</taxon>
        <taxon>Lactobacillales</taxon>
        <taxon>Enterococcaceae</taxon>
        <taxon>Enterococcus</taxon>
    </lineage>
</organism>
<sequence length="488" mass="57819">MIEAYIEKDIIRQVKLVEFLFELETLNLKTTAERLQVTPNTIKRDFAKITDFLEDSIQSSELTSSELTMSFHSSLTRYDLIKQIYNESKFLRVCAHYILGEDDYLTIVEEEFISVAKAFKVKKEAETYFKESCIMDEEGAFIDNELRYRFVVLSIWMRCDLLDGQVDQAKMQQAKSFVQLILDQFSNNYQMNKREYSFLVLSVYLIITRGENSALSYSQQELNYIRNSLQYQQISNTMNLFFGEGTYSDNEIVYFAFGYNALSLNTSNYLIVEMNHKYDRNLVIEQTPSLKELISQFEREFEIQLAYDILFEKPFLSLLHSMWQDIQAFLVERHYFLSDEQLALTKRVRKVLNKWRDSLEPEDRDKLIFSDTAIEKLCSQTSSILLNKHTGKFAFIIVAEDELSHTIYRKNLLKWLNMDHNVIDDTLYYSLDELPVYTEKWPHIIICERALKHTSEETEHLQLLPISRSSIKEDMRNILLYAYDWQYS</sequence>
<proteinExistence type="predicted"/>
<evidence type="ECO:0000259" key="1">
    <source>
        <dbReference type="Pfam" id="PF08280"/>
    </source>
</evidence>
<dbReference type="RefSeq" id="WP_207671664.1">
    <property type="nucleotide sequence ID" value="NZ_JAFREM010000002.1"/>
</dbReference>
<dbReference type="Pfam" id="PF08280">
    <property type="entry name" value="HTH_Mga"/>
    <property type="match status" value="1"/>
</dbReference>
<feature type="domain" description="M protein trans-acting positive regulator (MGA) HTH" evidence="1">
    <location>
        <begin position="7"/>
        <end position="57"/>
    </location>
</feature>
<accession>A0ABS3L6L5</accession>
<gene>
    <name evidence="2" type="ORF">JZO70_01020</name>
</gene>
<name>A0ABS3L6L5_9ENTE</name>
<dbReference type="Proteomes" id="UP000664601">
    <property type="component" value="Unassembled WGS sequence"/>
</dbReference>
<dbReference type="EMBL" id="JAFREM010000002">
    <property type="protein sequence ID" value="MBO1304725.1"/>
    <property type="molecule type" value="Genomic_DNA"/>
</dbReference>